<evidence type="ECO:0000256" key="1">
    <source>
        <dbReference type="SAM" id="Phobius"/>
    </source>
</evidence>
<feature type="transmembrane region" description="Helical" evidence="1">
    <location>
        <begin position="176"/>
        <end position="197"/>
    </location>
</feature>
<feature type="transmembrane region" description="Helical" evidence="1">
    <location>
        <begin position="203"/>
        <end position="223"/>
    </location>
</feature>
<feature type="transmembrane region" description="Helical" evidence="1">
    <location>
        <begin position="7"/>
        <end position="24"/>
    </location>
</feature>
<feature type="transmembrane region" description="Helical" evidence="1">
    <location>
        <begin position="144"/>
        <end position="164"/>
    </location>
</feature>
<feature type="transmembrane region" description="Helical" evidence="1">
    <location>
        <begin position="80"/>
        <end position="100"/>
    </location>
</feature>
<organism evidence="2 3">
    <name type="scientific">Flavobacterium haoranii</name>
    <dbReference type="NCBI Taxonomy" id="683124"/>
    <lineage>
        <taxon>Bacteria</taxon>
        <taxon>Pseudomonadati</taxon>
        <taxon>Bacteroidota</taxon>
        <taxon>Flavobacteriia</taxon>
        <taxon>Flavobacteriales</taxon>
        <taxon>Flavobacteriaceae</taxon>
        <taxon>Flavobacterium</taxon>
    </lineage>
</organism>
<evidence type="ECO:0000313" key="3">
    <source>
        <dbReference type="Proteomes" id="UP000184232"/>
    </source>
</evidence>
<dbReference type="Proteomes" id="UP000184232">
    <property type="component" value="Unassembled WGS sequence"/>
</dbReference>
<feature type="transmembrane region" description="Helical" evidence="1">
    <location>
        <begin position="116"/>
        <end position="138"/>
    </location>
</feature>
<evidence type="ECO:0000313" key="2">
    <source>
        <dbReference type="EMBL" id="SHJ66980.1"/>
    </source>
</evidence>
<name>A0A1M6L730_9FLAO</name>
<dbReference type="OrthoDB" id="1366317at2"/>
<keyword evidence="1" id="KW-0472">Membrane</keyword>
<keyword evidence="1" id="KW-1133">Transmembrane helix</keyword>
<protein>
    <recommendedName>
        <fullName evidence="4">YhhN-like protein</fullName>
    </recommendedName>
</protein>
<dbReference type="RefSeq" id="WP_072785409.1">
    <property type="nucleotide sequence ID" value="NZ_CP045292.1"/>
</dbReference>
<keyword evidence="3" id="KW-1185">Reference proteome</keyword>
<feature type="transmembrane region" description="Helical" evidence="1">
    <location>
        <begin position="30"/>
        <end position="48"/>
    </location>
</feature>
<evidence type="ECO:0008006" key="4">
    <source>
        <dbReference type="Google" id="ProtNLM"/>
    </source>
</evidence>
<feature type="transmembrane region" description="Helical" evidence="1">
    <location>
        <begin position="57"/>
        <end position="74"/>
    </location>
</feature>
<gene>
    <name evidence="2" type="ORF">SAMN05444337_2406</name>
</gene>
<proteinExistence type="predicted"/>
<dbReference type="AlphaFoldDB" id="A0A1M6L730"/>
<reference evidence="3" key="1">
    <citation type="submission" date="2016-11" db="EMBL/GenBank/DDBJ databases">
        <authorList>
            <person name="Varghese N."/>
            <person name="Submissions S."/>
        </authorList>
    </citation>
    <scope>NUCLEOTIDE SEQUENCE [LARGE SCALE GENOMIC DNA]</scope>
    <source>
        <strain evidence="3">DSM 22807</strain>
    </source>
</reference>
<dbReference type="EMBL" id="FQZH01000005">
    <property type="protein sequence ID" value="SHJ66980.1"/>
    <property type="molecule type" value="Genomic_DNA"/>
</dbReference>
<sequence length="234" mass="27735">MKIKNPALFLYFIAYVLYLYFFKINIDKEVALIFKPMILASISFYYFFNSQQIKKNKLHFFIIGLLFVADNANLLQETVFYQLALFLYMVVLFLFLYLILLDSKLLHKKVLIEKRLGLVFGTLIFAAFVLKIISLYVVKHSFHSYYLIINYIIVFLSVLVFSLYNYFKFKTASAKFLLLTMLSLLFADLTSVINVYYYKAPSLNYFSCIAEIPCYYFLVRYFLARDVEKNNTIK</sequence>
<keyword evidence="1" id="KW-0812">Transmembrane</keyword>
<accession>A0A1M6L730</accession>